<proteinExistence type="predicted"/>
<comment type="caution">
    <text evidence="2">The sequence shown here is derived from an EMBL/GenBank/DDBJ whole genome shotgun (WGS) entry which is preliminary data.</text>
</comment>
<dbReference type="EMBL" id="NMQW01000049">
    <property type="protein sequence ID" value="OXM83329.1"/>
    <property type="molecule type" value="Genomic_DNA"/>
</dbReference>
<reference evidence="2 3" key="1">
    <citation type="submission" date="2017-07" db="EMBL/GenBank/DDBJ databases">
        <title>Genome sequencing and assembly of Paenibacillus rigui.</title>
        <authorList>
            <person name="Mayilraj S."/>
        </authorList>
    </citation>
    <scope>NUCLEOTIDE SEQUENCE [LARGE SCALE GENOMIC DNA]</scope>
    <source>
        <strain evidence="2 3">JCM 16352</strain>
    </source>
</reference>
<dbReference type="RefSeq" id="WP_094017921.1">
    <property type="nucleotide sequence ID" value="NZ_NMQW01000049.1"/>
</dbReference>
<evidence type="ECO:0000313" key="2">
    <source>
        <dbReference type="EMBL" id="OXM83329.1"/>
    </source>
</evidence>
<gene>
    <name evidence="2" type="ORF">CF651_26780</name>
</gene>
<accession>A0A229UKA2</accession>
<protein>
    <submittedName>
        <fullName evidence="2">Uncharacterized protein</fullName>
    </submittedName>
</protein>
<name>A0A229UKA2_9BACL</name>
<feature type="region of interest" description="Disordered" evidence="1">
    <location>
        <begin position="57"/>
        <end position="78"/>
    </location>
</feature>
<dbReference type="OrthoDB" id="2651901at2"/>
<evidence type="ECO:0000313" key="3">
    <source>
        <dbReference type="Proteomes" id="UP000215509"/>
    </source>
</evidence>
<sequence length="78" mass="8749">MDQNIETLIDLFDKYTDEQIADLSDFSYENRTMTRDETLIIVSTIRASRIARGYINGGRTRSEHADGNMAADSGQADS</sequence>
<evidence type="ECO:0000256" key="1">
    <source>
        <dbReference type="SAM" id="MobiDB-lite"/>
    </source>
</evidence>
<organism evidence="2 3">
    <name type="scientific">Paenibacillus rigui</name>
    <dbReference type="NCBI Taxonomy" id="554312"/>
    <lineage>
        <taxon>Bacteria</taxon>
        <taxon>Bacillati</taxon>
        <taxon>Bacillota</taxon>
        <taxon>Bacilli</taxon>
        <taxon>Bacillales</taxon>
        <taxon>Paenibacillaceae</taxon>
        <taxon>Paenibacillus</taxon>
    </lineage>
</organism>
<dbReference type="AlphaFoldDB" id="A0A229UKA2"/>
<keyword evidence="3" id="KW-1185">Reference proteome</keyword>
<dbReference type="Proteomes" id="UP000215509">
    <property type="component" value="Unassembled WGS sequence"/>
</dbReference>